<feature type="compositionally biased region" description="Polar residues" evidence="1">
    <location>
        <begin position="51"/>
        <end position="64"/>
    </location>
</feature>
<accession>A0AAE1JV32</accession>
<name>A0AAE1JV32_9FABA</name>
<keyword evidence="3" id="KW-1185">Reference proteome</keyword>
<evidence type="ECO:0000313" key="2">
    <source>
        <dbReference type="EMBL" id="KAK4258140.1"/>
    </source>
</evidence>
<gene>
    <name evidence="2" type="ORF">QN277_007629</name>
</gene>
<feature type="compositionally biased region" description="Basic and acidic residues" evidence="1">
    <location>
        <begin position="28"/>
        <end position="40"/>
    </location>
</feature>
<organism evidence="2 3">
    <name type="scientific">Acacia crassicarpa</name>
    <name type="common">northern wattle</name>
    <dbReference type="NCBI Taxonomy" id="499986"/>
    <lineage>
        <taxon>Eukaryota</taxon>
        <taxon>Viridiplantae</taxon>
        <taxon>Streptophyta</taxon>
        <taxon>Embryophyta</taxon>
        <taxon>Tracheophyta</taxon>
        <taxon>Spermatophyta</taxon>
        <taxon>Magnoliopsida</taxon>
        <taxon>eudicotyledons</taxon>
        <taxon>Gunneridae</taxon>
        <taxon>Pentapetalae</taxon>
        <taxon>rosids</taxon>
        <taxon>fabids</taxon>
        <taxon>Fabales</taxon>
        <taxon>Fabaceae</taxon>
        <taxon>Caesalpinioideae</taxon>
        <taxon>mimosoid clade</taxon>
        <taxon>Acacieae</taxon>
        <taxon>Acacia</taxon>
    </lineage>
</organism>
<feature type="region of interest" description="Disordered" evidence="1">
    <location>
        <begin position="17"/>
        <end position="72"/>
    </location>
</feature>
<evidence type="ECO:0000256" key="1">
    <source>
        <dbReference type="SAM" id="MobiDB-lite"/>
    </source>
</evidence>
<sequence>MWDIVCGLQKRLNKKSGIDDEDEVVQSGEKRSRDEDKESSKNIFKKRGARASTQSQPTINNIFKQSLKKGYM</sequence>
<reference evidence="2" key="1">
    <citation type="submission" date="2023-10" db="EMBL/GenBank/DDBJ databases">
        <title>Chromosome-level genome of the transformable northern wattle, Acacia crassicarpa.</title>
        <authorList>
            <person name="Massaro I."/>
            <person name="Sinha N.R."/>
            <person name="Poethig S."/>
            <person name="Leichty A.R."/>
        </authorList>
    </citation>
    <scope>NUCLEOTIDE SEQUENCE</scope>
    <source>
        <strain evidence="2">Acra3RX</strain>
        <tissue evidence="2">Leaf</tissue>
    </source>
</reference>
<evidence type="ECO:0000313" key="3">
    <source>
        <dbReference type="Proteomes" id="UP001293593"/>
    </source>
</evidence>
<proteinExistence type="predicted"/>
<dbReference type="Proteomes" id="UP001293593">
    <property type="component" value="Unassembled WGS sequence"/>
</dbReference>
<protein>
    <submittedName>
        <fullName evidence="2">Uncharacterized protein</fullName>
    </submittedName>
</protein>
<dbReference type="EMBL" id="JAWXYG010000012">
    <property type="protein sequence ID" value="KAK4258140.1"/>
    <property type="molecule type" value="Genomic_DNA"/>
</dbReference>
<dbReference type="AlphaFoldDB" id="A0AAE1JV32"/>
<comment type="caution">
    <text evidence="2">The sequence shown here is derived from an EMBL/GenBank/DDBJ whole genome shotgun (WGS) entry which is preliminary data.</text>
</comment>